<gene>
    <name evidence="5" type="ORF">PCL_07493</name>
</gene>
<accession>A0A2U3EI36</accession>
<dbReference type="PROSITE" id="PS50102">
    <property type="entry name" value="RRM"/>
    <property type="match status" value="1"/>
</dbReference>
<dbReference type="InterPro" id="IPR035979">
    <property type="entry name" value="RBD_domain_sf"/>
</dbReference>
<dbReference type="SUPFAM" id="SSF54928">
    <property type="entry name" value="RNA-binding domain, RBD"/>
    <property type="match status" value="1"/>
</dbReference>
<dbReference type="InterPro" id="IPR052462">
    <property type="entry name" value="SLIRP/GR-RBP-like"/>
</dbReference>
<dbReference type="Proteomes" id="UP000245956">
    <property type="component" value="Unassembled WGS sequence"/>
</dbReference>
<proteinExistence type="predicted"/>
<feature type="region of interest" description="Disordered" evidence="3">
    <location>
        <begin position="339"/>
        <end position="360"/>
    </location>
</feature>
<name>A0A2U3EI36_PURLI</name>
<evidence type="ECO:0000313" key="5">
    <source>
        <dbReference type="EMBL" id="PWI74179.1"/>
    </source>
</evidence>
<comment type="caution">
    <text evidence="5">The sequence shown here is derived from an EMBL/GenBank/DDBJ whole genome shotgun (WGS) entry which is preliminary data.</text>
</comment>
<evidence type="ECO:0000313" key="6">
    <source>
        <dbReference type="Proteomes" id="UP000245956"/>
    </source>
</evidence>
<dbReference type="AlphaFoldDB" id="A0A2U3EI36"/>
<dbReference type="InterPro" id="IPR012677">
    <property type="entry name" value="Nucleotide-bd_a/b_plait_sf"/>
</dbReference>
<feature type="region of interest" description="Disordered" evidence="3">
    <location>
        <begin position="820"/>
        <end position="871"/>
    </location>
</feature>
<dbReference type="InterPro" id="IPR048289">
    <property type="entry name" value="RRM2_NsCP33-like"/>
</dbReference>
<evidence type="ECO:0000256" key="2">
    <source>
        <dbReference type="PROSITE-ProRule" id="PRU00176"/>
    </source>
</evidence>
<evidence type="ECO:0000259" key="4">
    <source>
        <dbReference type="PROSITE" id="PS50102"/>
    </source>
</evidence>
<protein>
    <submittedName>
        <fullName evidence="5">Cold response protein 2</fullName>
    </submittedName>
</protein>
<evidence type="ECO:0000256" key="3">
    <source>
        <dbReference type="SAM" id="MobiDB-lite"/>
    </source>
</evidence>
<feature type="compositionally biased region" description="Low complexity" evidence="3">
    <location>
        <begin position="832"/>
        <end position="855"/>
    </location>
</feature>
<organism evidence="5 6">
    <name type="scientific">Purpureocillium lilacinum</name>
    <name type="common">Paecilomyces lilacinus</name>
    <dbReference type="NCBI Taxonomy" id="33203"/>
    <lineage>
        <taxon>Eukaryota</taxon>
        <taxon>Fungi</taxon>
        <taxon>Dikarya</taxon>
        <taxon>Ascomycota</taxon>
        <taxon>Pezizomycotina</taxon>
        <taxon>Sordariomycetes</taxon>
        <taxon>Hypocreomycetidae</taxon>
        <taxon>Hypocreales</taxon>
        <taxon>Ophiocordycipitaceae</taxon>
        <taxon>Purpureocillium</taxon>
    </lineage>
</organism>
<dbReference type="SMART" id="SM00360">
    <property type="entry name" value="RRM"/>
    <property type="match status" value="1"/>
</dbReference>
<dbReference type="GO" id="GO:0003723">
    <property type="term" value="F:RNA binding"/>
    <property type="evidence" value="ECO:0007669"/>
    <property type="project" value="UniProtKB-UniRule"/>
</dbReference>
<feature type="domain" description="RRM" evidence="4">
    <location>
        <begin position="693"/>
        <end position="771"/>
    </location>
</feature>
<feature type="region of interest" description="Disordered" evidence="3">
    <location>
        <begin position="392"/>
        <end position="418"/>
    </location>
</feature>
<dbReference type="Pfam" id="PF00076">
    <property type="entry name" value="RRM_1"/>
    <property type="match status" value="1"/>
</dbReference>
<keyword evidence="1 2" id="KW-0694">RNA-binding</keyword>
<sequence>MKDGTSCGKGATRGGKTWGYCLVKVTARVGCKRQYRKSTPEHVLTPDFRASERRLTGEFQICEAVKSVAHREALATKPSVWAIWAIGTDVGAGTGRQAHSMDVGRFEPPIRPWRVPLGASETLSTNGWPPMLVSKHLGVLARSRAQDVARASTWRSVILAWVASRSLIDEQMGTLGQRGVEGPLPGLRCSLIYKRLFEACRALRFSSARAAISSALQSRCRNQEGRSVQMHRPRVDRFKRAGFDSVAASMEGGWSDAECRTGLDLGHSLPALGGPASEFLPAVGGGKLAEVGTEEVMALRKEQCTSRPTKALPYPFVVVAGNILGVQVVVPRSRASPFLNREPNRRRSGVIPPPPTTRAPLETFTTTAQRVRRMHLNGQAGIRIAHAARANAGPGNLRAGASPSTHRSKEEQRVTSPVSLNQAIRRRPLVSFPPQCSWLAPGAPARGALARLRKAVGLDLTSRPAISICRQQRHCFWAGTGLGKLAQEEPARLGADHGPDGSDQRRRTLANMSQCGGHWLVLLGTHDATAIHQHSLPHEAGRHSPPESYFAPGPEAANFCGLALSWTLAVPSTEHLCVRTGAAAAEFQLGSPGDLWGGAPLGVSGSRDLRDATERQRVARSAQSCRVLPLLALPYPASLPYCSLSPVLPCSPSLSLSLPSLAQARSSCTPRLARPTSTSLITQKTYKQAFGMSKLFIGGLAWHTEEATLRQKFEEFGAVEEAVVVKDRDTGRSRGFGFVRYTQEGDAQNAIAAMNNVEFDGRTIRVDKASDNGPRGGYGGGRGGGGGFGGRGGYSAPMPYGVPPQGPGYAVGAPQMYAPVAYGRGYPPPQPGYGVPPQGYGAPPYGYADPSQQQPPVHPQQQPPPQGGRGY</sequence>
<dbReference type="EMBL" id="LCWV01000003">
    <property type="protein sequence ID" value="PWI74179.1"/>
    <property type="molecule type" value="Genomic_DNA"/>
</dbReference>
<dbReference type="Gene3D" id="3.30.70.330">
    <property type="match status" value="1"/>
</dbReference>
<evidence type="ECO:0000256" key="1">
    <source>
        <dbReference type="ARBA" id="ARBA00022884"/>
    </source>
</evidence>
<reference evidence="5 6" key="1">
    <citation type="journal article" date="2016" name="Front. Microbiol.">
        <title>Genome and transcriptome sequences reveal the specific parasitism of the nematophagous Purpureocillium lilacinum 36-1.</title>
        <authorList>
            <person name="Xie J."/>
            <person name="Li S."/>
            <person name="Mo C."/>
            <person name="Xiao X."/>
            <person name="Peng D."/>
            <person name="Wang G."/>
            <person name="Xiao Y."/>
        </authorList>
    </citation>
    <scope>NUCLEOTIDE SEQUENCE [LARGE SCALE GENOMIC DNA]</scope>
    <source>
        <strain evidence="5 6">36-1</strain>
    </source>
</reference>
<dbReference type="PANTHER" id="PTHR48027">
    <property type="entry name" value="HETEROGENEOUS NUCLEAR RIBONUCLEOPROTEIN 87F-RELATED"/>
    <property type="match status" value="1"/>
</dbReference>
<dbReference type="InterPro" id="IPR000504">
    <property type="entry name" value="RRM_dom"/>
</dbReference>
<dbReference type="CDD" id="cd21608">
    <property type="entry name" value="RRM2_NsCP33_like"/>
    <property type="match status" value="1"/>
</dbReference>
<feature type="compositionally biased region" description="Pro residues" evidence="3">
    <location>
        <begin position="856"/>
        <end position="871"/>
    </location>
</feature>